<organism evidence="2 3">
    <name type="scientific">Polarella glacialis</name>
    <name type="common">Dinoflagellate</name>
    <dbReference type="NCBI Taxonomy" id="89957"/>
    <lineage>
        <taxon>Eukaryota</taxon>
        <taxon>Sar</taxon>
        <taxon>Alveolata</taxon>
        <taxon>Dinophyceae</taxon>
        <taxon>Suessiales</taxon>
        <taxon>Suessiaceae</taxon>
        <taxon>Polarella</taxon>
    </lineage>
</organism>
<name>A0A813GIZ9_POLGL</name>
<sequence>TAYRIYAMLCKYQWNTVSRCYTLRNEADIEQDSDGDVNPPALPKGHKLGPRQMKSVGRLDLMQKMKQTVQKAQQQATMVQLEVECNLLVDVAHKGFEVWVAQLAKDHSAKKEAWELPIDPEQLFNAVKDLVNAEGMRRRIRELEDNMTQLLPMAEKASKAAGANGGADLGFWKRVLRTVRHNMATRRGSTFMKAQAMQLNQLSLAMNKSAQAPNAPGKLGNLPSLLGELAHVWASLPPRMSAPGMLILNRPLPQQALQETVKTFYLRKTGRTKSVEQAVANLCRAVLDHSQTAKVALFAVMCDIQPAATMGDRVPKVKRDVEMDLGVRLRPASLGEIPLDASHCIAGFMRELKTLRRSRKFAGSASEGDLLENLNKKLTLASSDGEEAPDIHLPFQLVLAAGYSSIASRSQVAARSFWLMLFSFAEFPKSLIPPPEPKKRGSSERVHHKDEPRARRKDDGLAAVTEDVDSEEEEESQLDESGSERESPKSGFVSVDEIQLQEALFLSHVLAAEDWRKASGVVAVVAGEGGEAAEQDDASMEVRLWNNIMKQEYATADFRVRLDTSDDDSLAVDSNLVAQAILDELGQS</sequence>
<feature type="region of interest" description="Disordered" evidence="1">
    <location>
        <begin position="433"/>
        <end position="492"/>
    </location>
</feature>
<gene>
    <name evidence="2" type="ORF">PGLA1383_LOCUS43311</name>
</gene>
<protein>
    <submittedName>
        <fullName evidence="2">Uncharacterized protein</fullName>
    </submittedName>
</protein>
<feature type="region of interest" description="Disordered" evidence="1">
    <location>
        <begin position="30"/>
        <end position="49"/>
    </location>
</feature>
<feature type="compositionally biased region" description="Acidic residues" evidence="1">
    <location>
        <begin position="466"/>
        <end position="478"/>
    </location>
</feature>
<dbReference type="Proteomes" id="UP000654075">
    <property type="component" value="Unassembled WGS sequence"/>
</dbReference>
<feature type="non-terminal residue" evidence="2">
    <location>
        <position position="588"/>
    </location>
</feature>
<feature type="non-terminal residue" evidence="2">
    <location>
        <position position="1"/>
    </location>
</feature>
<dbReference type="EMBL" id="CAJNNV010028962">
    <property type="protein sequence ID" value="CAE8626379.1"/>
    <property type="molecule type" value="Genomic_DNA"/>
</dbReference>
<proteinExistence type="predicted"/>
<comment type="caution">
    <text evidence="2">The sequence shown here is derived from an EMBL/GenBank/DDBJ whole genome shotgun (WGS) entry which is preliminary data.</text>
</comment>
<feature type="compositionally biased region" description="Basic and acidic residues" evidence="1">
    <location>
        <begin position="436"/>
        <end position="460"/>
    </location>
</feature>
<dbReference type="AlphaFoldDB" id="A0A813GIZ9"/>
<keyword evidence="3" id="KW-1185">Reference proteome</keyword>
<accession>A0A813GIZ9</accession>
<evidence type="ECO:0000313" key="3">
    <source>
        <dbReference type="Proteomes" id="UP000654075"/>
    </source>
</evidence>
<reference evidence="2" key="1">
    <citation type="submission" date="2021-02" db="EMBL/GenBank/DDBJ databases">
        <authorList>
            <person name="Dougan E. K."/>
            <person name="Rhodes N."/>
            <person name="Thang M."/>
            <person name="Chan C."/>
        </authorList>
    </citation>
    <scope>NUCLEOTIDE SEQUENCE</scope>
</reference>
<evidence type="ECO:0000313" key="2">
    <source>
        <dbReference type="EMBL" id="CAE8626379.1"/>
    </source>
</evidence>
<evidence type="ECO:0000256" key="1">
    <source>
        <dbReference type="SAM" id="MobiDB-lite"/>
    </source>
</evidence>